<organism evidence="6 7">
    <name type="scientific">Candidatus Rhodoblastus alkanivorans</name>
    <dbReference type="NCBI Taxonomy" id="2954117"/>
    <lineage>
        <taxon>Bacteria</taxon>
        <taxon>Pseudomonadati</taxon>
        <taxon>Pseudomonadota</taxon>
        <taxon>Alphaproteobacteria</taxon>
        <taxon>Hyphomicrobiales</taxon>
        <taxon>Rhodoblastaceae</taxon>
        <taxon>Rhodoblastus</taxon>
    </lineage>
</organism>
<comment type="similarity">
    <text evidence="1">Belongs to the LysR transcriptional regulatory family.</text>
</comment>
<dbReference type="SUPFAM" id="SSF53850">
    <property type="entry name" value="Periplasmic binding protein-like II"/>
    <property type="match status" value="1"/>
</dbReference>
<dbReference type="Proteomes" id="UP001139104">
    <property type="component" value="Unassembled WGS sequence"/>
</dbReference>
<evidence type="ECO:0000256" key="2">
    <source>
        <dbReference type="ARBA" id="ARBA00023015"/>
    </source>
</evidence>
<dbReference type="RefSeq" id="WP_243066590.1">
    <property type="nucleotide sequence ID" value="NZ_JAIVFK010000004.1"/>
</dbReference>
<evidence type="ECO:0000256" key="4">
    <source>
        <dbReference type="ARBA" id="ARBA00023163"/>
    </source>
</evidence>
<dbReference type="PANTHER" id="PTHR30537:SF3">
    <property type="entry name" value="TRANSCRIPTIONAL REGULATORY PROTEIN"/>
    <property type="match status" value="1"/>
</dbReference>
<sequence>MNQISWDDFRLVRGISESGSLVGAAASLNLNHSTVFRRLGALEAMIGAKLFERSRNGYSPTAAGQEMVALAERMGRDVTDFERRIAGRDEKPSGLLRVTTNDALFNYVLAPILASFRKAFPDIQLDVLVTNQPLNLSRRDADIAVRSTYAPPETLVGRRIGPSVWGRYVSRALYEKGFDLADESNTYIAFNEQFGGVDVFDWIEKEIPPHRIAMRCNTTVGLAKCIAQGVGIGFLPRFVGDQHPELVCTDEPMAGRGAVLWLLTHPDLRHAARVRAFMDHAGVELSRRRAVLAGNGQGEGI</sequence>
<evidence type="ECO:0000259" key="5">
    <source>
        <dbReference type="PROSITE" id="PS50931"/>
    </source>
</evidence>
<dbReference type="InterPro" id="IPR036390">
    <property type="entry name" value="WH_DNA-bd_sf"/>
</dbReference>
<dbReference type="InterPro" id="IPR058163">
    <property type="entry name" value="LysR-type_TF_proteobact-type"/>
</dbReference>
<dbReference type="Gene3D" id="1.10.10.10">
    <property type="entry name" value="Winged helix-like DNA-binding domain superfamily/Winged helix DNA-binding domain"/>
    <property type="match status" value="1"/>
</dbReference>
<dbReference type="InterPro" id="IPR005119">
    <property type="entry name" value="LysR_subst-bd"/>
</dbReference>
<dbReference type="PROSITE" id="PS50931">
    <property type="entry name" value="HTH_LYSR"/>
    <property type="match status" value="1"/>
</dbReference>
<keyword evidence="3" id="KW-0238">DNA-binding</keyword>
<keyword evidence="7" id="KW-1185">Reference proteome</keyword>
<dbReference type="EMBL" id="JAIVFP010000001">
    <property type="protein sequence ID" value="MCI4682589.1"/>
    <property type="molecule type" value="Genomic_DNA"/>
</dbReference>
<accession>A0ABS9Z4I3</accession>
<keyword evidence="2" id="KW-0805">Transcription regulation</keyword>
<feature type="domain" description="HTH lysR-type" evidence="5">
    <location>
        <begin position="4"/>
        <end position="61"/>
    </location>
</feature>
<gene>
    <name evidence="6" type="ORF">K2U94_07405</name>
</gene>
<dbReference type="Pfam" id="PF03466">
    <property type="entry name" value="LysR_substrate"/>
    <property type="match status" value="1"/>
</dbReference>
<dbReference type="SUPFAM" id="SSF46785">
    <property type="entry name" value="Winged helix' DNA-binding domain"/>
    <property type="match status" value="1"/>
</dbReference>
<dbReference type="InterPro" id="IPR036388">
    <property type="entry name" value="WH-like_DNA-bd_sf"/>
</dbReference>
<reference evidence="6" key="1">
    <citation type="journal article" date="2022" name="ISME J.">
        <title>Identification of active gaseous-alkane degraders at natural gas seeps.</title>
        <authorList>
            <person name="Farhan Ul Haque M."/>
            <person name="Hernandez M."/>
            <person name="Crombie A.T."/>
            <person name="Murrell J.C."/>
        </authorList>
    </citation>
    <scope>NUCLEOTIDE SEQUENCE</scope>
    <source>
        <strain evidence="6">PC2</strain>
    </source>
</reference>
<evidence type="ECO:0000256" key="1">
    <source>
        <dbReference type="ARBA" id="ARBA00009437"/>
    </source>
</evidence>
<dbReference type="PANTHER" id="PTHR30537">
    <property type="entry name" value="HTH-TYPE TRANSCRIPTIONAL REGULATOR"/>
    <property type="match status" value="1"/>
</dbReference>
<keyword evidence="4" id="KW-0804">Transcription</keyword>
<proteinExistence type="inferred from homology"/>
<dbReference type="InterPro" id="IPR000847">
    <property type="entry name" value="LysR_HTH_N"/>
</dbReference>
<comment type="caution">
    <text evidence="6">The sequence shown here is derived from an EMBL/GenBank/DDBJ whole genome shotgun (WGS) entry which is preliminary data.</text>
</comment>
<name>A0ABS9Z4I3_9HYPH</name>
<evidence type="ECO:0000313" key="7">
    <source>
        <dbReference type="Proteomes" id="UP001139104"/>
    </source>
</evidence>
<dbReference type="Pfam" id="PF00126">
    <property type="entry name" value="HTH_1"/>
    <property type="match status" value="1"/>
</dbReference>
<dbReference type="Gene3D" id="3.40.190.290">
    <property type="match status" value="1"/>
</dbReference>
<protein>
    <submittedName>
        <fullName evidence="6">LysR family transcriptional regulator</fullName>
    </submittedName>
</protein>
<evidence type="ECO:0000256" key="3">
    <source>
        <dbReference type="ARBA" id="ARBA00023125"/>
    </source>
</evidence>
<evidence type="ECO:0000313" key="6">
    <source>
        <dbReference type="EMBL" id="MCI4682589.1"/>
    </source>
</evidence>